<evidence type="ECO:0008006" key="4">
    <source>
        <dbReference type="Google" id="ProtNLM"/>
    </source>
</evidence>
<dbReference type="EMBL" id="JBHRYF010000008">
    <property type="protein sequence ID" value="MFC3660411.1"/>
    <property type="molecule type" value="Genomic_DNA"/>
</dbReference>
<evidence type="ECO:0000313" key="2">
    <source>
        <dbReference type="EMBL" id="MFC3660411.1"/>
    </source>
</evidence>
<organism evidence="2 3">
    <name type="scientific">Luteimonas notoginsengisoli</name>
    <dbReference type="NCBI Taxonomy" id="1578200"/>
    <lineage>
        <taxon>Bacteria</taxon>
        <taxon>Pseudomonadati</taxon>
        <taxon>Pseudomonadota</taxon>
        <taxon>Gammaproteobacteria</taxon>
        <taxon>Lysobacterales</taxon>
        <taxon>Lysobacteraceae</taxon>
        <taxon>Luteimonas</taxon>
    </lineage>
</organism>
<sequence>MLGALPREGGSLQLTYDGNPLYRYAGDMGAASTAGQGVSDKWGQWHLVGADGAFVKQAVDGPAGSDDAPAPSGTAEDGANRPADADAAGASQP</sequence>
<gene>
    <name evidence="2" type="ORF">ACFOM9_10075</name>
</gene>
<comment type="caution">
    <text evidence="2">The sequence shown here is derived from an EMBL/GenBank/DDBJ whole genome shotgun (WGS) entry which is preliminary data.</text>
</comment>
<dbReference type="InterPro" id="IPR005297">
    <property type="entry name" value="Lipoprotein_repeat"/>
</dbReference>
<evidence type="ECO:0000256" key="1">
    <source>
        <dbReference type="SAM" id="MobiDB-lite"/>
    </source>
</evidence>
<dbReference type="Proteomes" id="UP001595724">
    <property type="component" value="Unassembled WGS sequence"/>
</dbReference>
<proteinExistence type="predicted"/>
<feature type="region of interest" description="Disordered" evidence="1">
    <location>
        <begin position="57"/>
        <end position="93"/>
    </location>
</feature>
<protein>
    <recommendedName>
        <fullName evidence="4">C-type lysozyme inhibitor domain-containing protein</fullName>
    </recommendedName>
</protein>
<keyword evidence="3" id="KW-1185">Reference proteome</keyword>
<dbReference type="Pfam" id="PF03640">
    <property type="entry name" value="Lipoprotein_15"/>
    <property type="match status" value="1"/>
</dbReference>
<feature type="compositionally biased region" description="Low complexity" evidence="1">
    <location>
        <begin position="80"/>
        <end position="93"/>
    </location>
</feature>
<evidence type="ECO:0000313" key="3">
    <source>
        <dbReference type="Proteomes" id="UP001595724"/>
    </source>
</evidence>
<name>A0ABV7UTU7_9GAMM</name>
<accession>A0ABV7UTU7</accession>
<reference evidence="3" key="1">
    <citation type="journal article" date="2019" name="Int. J. Syst. Evol. Microbiol.">
        <title>The Global Catalogue of Microorganisms (GCM) 10K type strain sequencing project: providing services to taxonomists for standard genome sequencing and annotation.</title>
        <authorList>
            <consortium name="The Broad Institute Genomics Platform"/>
            <consortium name="The Broad Institute Genome Sequencing Center for Infectious Disease"/>
            <person name="Wu L."/>
            <person name="Ma J."/>
        </authorList>
    </citation>
    <scope>NUCLEOTIDE SEQUENCE [LARGE SCALE GENOMIC DNA]</scope>
    <source>
        <strain evidence="3">KCTC 42211</strain>
    </source>
</reference>